<dbReference type="InterPro" id="IPR014922">
    <property type="entry name" value="YdhG-like"/>
</dbReference>
<keyword evidence="3" id="KW-1185">Reference proteome</keyword>
<dbReference type="SUPFAM" id="SSF159888">
    <property type="entry name" value="YdhG-like"/>
    <property type="match status" value="1"/>
</dbReference>
<accession>A0ABT3XZE9</accession>
<reference evidence="2" key="1">
    <citation type="submission" date="2022-10" db="EMBL/GenBank/DDBJ databases">
        <title>Chryseobacterium sp. nov., a novel bacterial species.</title>
        <authorList>
            <person name="Cao Y."/>
        </authorList>
    </citation>
    <scope>NUCLEOTIDE SEQUENCE</scope>
    <source>
        <strain evidence="2">KC 927</strain>
    </source>
</reference>
<dbReference type="Proteomes" id="UP001070176">
    <property type="component" value="Unassembled WGS sequence"/>
</dbReference>
<sequence>MINPDILDYNEKQSDSDKEICTFLSKLIDAELNDAENKIWHAHPVWFLDGNPIVGYSKQKKGIRLMFWSGKSFNEEQLNIEGEKFQDASVFYNDFNGINKADIQRWLKKSEEIQWDYKNIVKRKGELIRLK</sequence>
<dbReference type="RefSeq" id="WP_267279914.1">
    <property type="nucleotide sequence ID" value="NZ_JAOVZV010000001.1"/>
</dbReference>
<evidence type="ECO:0000259" key="1">
    <source>
        <dbReference type="Pfam" id="PF08818"/>
    </source>
</evidence>
<proteinExistence type="predicted"/>
<dbReference type="Pfam" id="PF08818">
    <property type="entry name" value="DUF1801"/>
    <property type="match status" value="1"/>
</dbReference>
<gene>
    <name evidence="2" type="ORF">OEA66_02740</name>
</gene>
<feature type="domain" description="YdhG-like" evidence="1">
    <location>
        <begin position="18"/>
        <end position="109"/>
    </location>
</feature>
<organism evidence="2 3">
    <name type="scientific">Chryseobacterium luquanense</name>
    <dbReference type="NCBI Taxonomy" id="2983766"/>
    <lineage>
        <taxon>Bacteria</taxon>
        <taxon>Pseudomonadati</taxon>
        <taxon>Bacteroidota</taxon>
        <taxon>Flavobacteriia</taxon>
        <taxon>Flavobacteriales</taxon>
        <taxon>Weeksellaceae</taxon>
        <taxon>Chryseobacterium group</taxon>
        <taxon>Chryseobacterium</taxon>
    </lineage>
</organism>
<dbReference type="Gene3D" id="3.90.1150.200">
    <property type="match status" value="1"/>
</dbReference>
<name>A0ABT3XZE9_9FLAO</name>
<evidence type="ECO:0000313" key="2">
    <source>
        <dbReference type="EMBL" id="MCX8531266.1"/>
    </source>
</evidence>
<comment type="caution">
    <text evidence="2">The sequence shown here is derived from an EMBL/GenBank/DDBJ whole genome shotgun (WGS) entry which is preliminary data.</text>
</comment>
<dbReference type="EMBL" id="JAOVZV010000001">
    <property type="protein sequence ID" value="MCX8531266.1"/>
    <property type="molecule type" value="Genomic_DNA"/>
</dbReference>
<protein>
    <submittedName>
        <fullName evidence="2">DUF1801 domain-containing protein</fullName>
    </submittedName>
</protein>
<evidence type="ECO:0000313" key="3">
    <source>
        <dbReference type="Proteomes" id="UP001070176"/>
    </source>
</evidence>